<dbReference type="InterPro" id="IPR040026">
    <property type="entry name" value="FliD"/>
</dbReference>
<proteinExistence type="inferred from homology"/>
<feature type="domain" description="Flagellar hook-associated protein 2 N-terminal" evidence="6">
    <location>
        <begin position="9"/>
        <end position="107"/>
    </location>
</feature>
<dbReference type="OrthoDB" id="223089at2"/>
<feature type="domain" description="Flagellar hook-associated protein 2 C-terminal" evidence="7">
    <location>
        <begin position="218"/>
        <end position="648"/>
    </location>
</feature>
<dbReference type="Pfam" id="PF07195">
    <property type="entry name" value="FliD_C"/>
    <property type="match status" value="1"/>
</dbReference>
<comment type="similarity">
    <text evidence="1 5">Belongs to the FliD family.</text>
</comment>
<organism evidence="8 9">
    <name type="scientific">Thalassoglobus neptunius</name>
    <dbReference type="NCBI Taxonomy" id="1938619"/>
    <lineage>
        <taxon>Bacteria</taxon>
        <taxon>Pseudomonadati</taxon>
        <taxon>Planctomycetota</taxon>
        <taxon>Planctomycetia</taxon>
        <taxon>Planctomycetales</taxon>
        <taxon>Planctomycetaceae</taxon>
        <taxon>Thalassoglobus</taxon>
    </lineage>
</organism>
<evidence type="ECO:0000259" key="6">
    <source>
        <dbReference type="Pfam" id="PF02465"/>
    </source>
</evidence>
<dbReference type="GO" id="GO:0009424">
    <property type="term" value="C:bacterial-type flagellum hook"/>
    <property type="evidence" value="ECO:0007669"/>
    <property type="project" value="UniProtKB-UniRule"/>
</dbReference>
<accession>A0A5C5VPH6</accession>
<name>A0A5C5VPH6_9PLAN</name>
<evidence type="ECO:0000256" key="1">
    <source>
        <dbReference type="ARBA" id="ARBA00009764"/>
    </source>
</evidence>
<gene>
    <name evidence="8" type="primary">fliD</name>
    <name evidence="8" type="ORF">KOR42_51370</name>
</gene>
<dbReference type="EMBL" id="SIHI01000066">
    <property type="protein sequence ID" value="TWT39835.1"/>
    <property type="molecule type" value="Genomic_DNA"/>
</dbReference>
<evidence type="ECO:0000256" key="5">
    <source>
        <dbReference type="RuleBase" id="RU362066"/>
    </source>
</evidence>
<keyword evidence="8" id="KW-0282">Flagellum</keyword>
<keyword evidence="8" id="KW-0969">Cilium</keyword>
<keyword evidence="3" id="KW-0175">Coiled coil</keyword>
<comment type="subcellular location">
    <subcellularLocation>
        <location evidence="5">Secreted</location>
    </subcellularLocation>
    <subcellularLocation>
        <location evidence="5">Bacterial flagellum</location>
    </subcellularLocation>
</comment>
<evidence type="ECO:0000313" key="9">
    <source>
        <dbReference type="Proteomes" id="UP000317243"/>
    </source>
</evidence>
<keyword evidence="4 5" id="KW-0975">Bacterial flagellum</keyword>
<dbReference type="AlphaFoldDB" id="A0A5C5VPH6"/>
<evidence type="ECO:0000259" key="7">
    <source>
        <dbReference type="Pfam" id="PF07195"/>
    </source>
</evidence>
<dbReference type="Pfam" id="PF02465">
    <property type="entry name" value="FliD_N"/>
    <property type="match status" value="1"/>
</dbReference>
<evidence type="ECO:0000256" key="2">
    <source>
        <dbReference type="ARBA" id="ARBA00011255"/>
    </source>
</evidence>
<dbReference type="GO" id="GO:0007155">
    <property type="term" value="P:cell adhesion"/>
    <property type="evidence" value="ECO:0007669"/>
    <property type="project" value="InterPro"/>
</dbReference>
<keyword evidence="8" id="KW-0966">Cell projection</keyword>
<dbReference type="Proteomes" id="UP000317243">
    <property type="component" value="Unassembled WGS sequence"/>
</dbReference>
<evidence type="ECO:0000256" key="3">
    <source>
        <dbReference type="ARBA" id="ARBA00023054"/>
    </source>
</evidence>
<comment type="subunit">
    <text evidence="2 5">Homopentamer.</text>
</comment>
<dbReference type="GO" id="GO:0009421">
    <property type="term" value="C:bacterial-type flagellum filament cap"/>
    <property type="evidence" value="ECO:0007669"/>
    <property type="project" value="InterPro"/>
</dbReference>
<dbReference type="InterPro" id="IPR010809">
    <property type="entry name" value="FliD_C"/>
</dbReference>
<reference evidence="8 9" key="1">
    <citation type="submission" date="2019-02" db="EMBL/GenBank/DDBJ databases">
        <title>Deep-cultivation of Planctomycetes and their phenomic and genomic characterization uncovers novel biology.</title>
        <authorList>
            <person name="Wiegand S."/>
            <person name="Jogler M."/>
            <person name="Boedeker C."/>
            <person name="Pinto D."/>
            <person name="Vollmers J."/>
            <person name="Rivas-Marin E."/>
            <person name="Kohn T."/>
            <person name="Peeters S.H."/>
            <person name="Heuer A."/>
            <person name="Rast P."/>
            <person name="Oberbeckmann S."/>
            <person name="Bunk B."/>
            <person name="Jeske O."/>
            <person name="Meyerdierks A."/>
            <person name="Storesund J.E."/>
            <person name="Kallscheuer N."/>
            <person name="Luecker S."/>
            <person name="Lage O.M."/>
            <person name="Pohl T."/>
            <person name="Merkel B.J."/>
            <person name="Hornburger P."/>
            <person name="Mueller R.-W."/>
            <person name="Bruemmer F."/>
            <person name="Labrenz M."/>
            <person name="Spormann A.M."/>
            <person name="Op Den Camp H."/>
            <person name="Overmann J."/>
            <person name="Amann R."/>
            <person name="Jetten M.S.M."/>
            <person name="Mascher T."/>
            <person name="Medema M.H."/>
            <person name="Devos D.P."/>
            <person name="Kaster A.-K."/>
            <person name="Ovreas L."/>
            <person name="Rohde M."/>
            <person name="Galperin M.Y."/>
            <person name="Jogler C."/>
        </authorList>
    </citation>
    <scope>NUCLEOTIDE SEQUENCE [LARGE SCALE GENOMIC DNA]</scope>
    <source>
        <strain evidence="8 9">KOR42</strain>
    </source>
</reference>
<dbReference type="PANTHER" id="PTHR30288:SF0">
    <property type="entry name" value="FLAGELLAR HOOK-ASSOCIATED PROTEIN 2"/>
    <property type="match status" value="1"/>
</dbReference>
<comment type="function">
    <text evidence="5">Required for morphogenesis and for the elongation of the flagellar filament by facilitating polymerization of the flagellin monomers at the tip of growing filament. Forms a capping structure, which prevents flagellin subunits (transported through the central channel of the flagellum) from leaking out without polymerization at the distal end.</text>
</comment>
<dbReference type="PANTHER" id="PTHR30288">
    <property type="entry name" value="FLAGELLAR CAP/ASSEMBLY PROTEIN FLID"/>
    <property type="match status" value="1"/>
</dbReference>
<sequence>MLTIDGLITGIDTESIVNGLLEIQQTQIDRLNVRRQDAIAQRSAYDSLEAQLLALQSTSTRLGQGERQLFQARTVEVNDETSLSATATSNSAIGSYQLTINSLARAHQVVSNGFEDTDSAITEGTLSLRVGSGTESTITIDSSNNTLQGLVDAINLSNSEVDASIIHSDSRGTTPYRIFLSAKETGAANTIQITNNLGASSGSATAPTFDFDNPVQAATDAEVQLGEGPGALTIHQSTNRLTNMIQGVTIDLLRADETKPIEVRVARNTEPAYEAITEFVDAFNGLMDSTDSLVRYNAETDEAGLLNGDRTAISIQNEIRTLILDVVPNVGSHANRLSALGISVTDNGRLSVNSGRLQSVLAGEDAEFTDRDLIRLFTLTGNSTHPNVSFLLGSSRTQPSDSPYEVDITQAAERAIITGDASLAASTTINSGNNTLQIKVDGATADVTLQSGDYTAAELAELLERTINQHSELSGRQVSVSLDSSGQLRIQSDSFGSISEIAILDGTALSELGLTQNPSDTGVDVAGNFLVNGQVESATGRGRLLTGNADNENTGDLQLRVTLTPSQVSAGADAEVTVTKGIASRLGDLISRLTRNEFGQLYTARELYDRRILTIEETIERQQAIFDEQQEDLIAQFVTLESSISELQNTSSFLASQLASVSQLSFS</sequence>
<keyword evidence="5" id="KW-0964">Secreted</keyword>
<protein>
    <recommendedName>
        <fullName evidence="5">Flagellar hook-associated protein 2</fullName>
        <shortName evidence="5">HAP2</shortName>
    </recommendedName>
    <alternativeName>
        <fullName evidence="5">Flagellar cap protein</fullName>
    </alternativeName>
</protein>
<dbReference type="GO" id="GO:0071973">
    <property type="term" value="P:bacterial-type flagellum-dependent cell motility"/>
    <property type="evidence" value="ECO:0007669"/>
    <property type="project" value="TreeGrafter"/>
</dbReference>
<dbReference type="RefSeq" id="WP_146512421.1">
    <property type="nucleotide sequence ID" value="NZ_SIHI01000066.1"/>
</dbReference>
<dbReference type="GO" id="GO:0005576">
    <property type="term" value="C:extracellular region"/>
    <property type="evidence" value="ECO:0007669"/>
    <property type="project" value="UniProtKB-SubCell"/>
</dbReference>
<evidence type="ECO:0000256" key="4">
    <source>
        <dbReference type="ARBA" id="ARBA00023143"/>
    </source>
</evidence>
<dbReference type="InterPro" id="IPR003481">
    <property type="entry name" value="FliD_N"/>
</dbReference>
<keyword evidence="9" id="KW-1185">Reference proteome</keyword>
<evidence type="ECO:0000313" key="8">
    <source>
        <dbReference type="EMBL" id="TWT39835.1"/>
    </source>
</evidence>
<comment type="caution">
    <text evidence="8">The sequence shown here is derived from an EMBL/GenBank/DDBJ whole genome shotgun (WGS) entry which is preliminary data.</text>
</comment>